<reference evidence="1" key="1">
    <citation type="submission" date="2021-05" db="EMBL/GenBank/DDBJ databases">
        <authorList>
            <person name="Alioto T."/>
            <person name="Alioto T."/>
            <person name="Gomez Garrido J."/>
        </authorList>
    </citation>
    <scope>NUCLEOTIDE SEQUENCE</scope>
</reference>
<sequence length="101" mass="11756">MSFCNDGQVWVQRGTYRKPDLKFFSHRIIYLIAQGTITRCLVLVHHNNNNFIIIFCSFLFLANLQIKGRKICFSFSHHTVTIFTKKFLECNVGILKFNPAA</sequence>
<proteinExistence type="predicted"/>
<dbReference type="EMBL" id="HBUF01605118">
    <property type="protein sequence ID" value="CAG6777321.1"/>
    <property type="molecule type" value="Transcribed_RNA"/>
</dbReference>
<protein>
    <submittedName>
        <fullName evidence="1">Uncharacterized protein</fullName>
    </submittedName>
</protein>
<organism evidence="1">
    <name type="scientific">Cacopsylla melanoneura</name>
    <dbReference type="NCBI Taxonomy" id="428564"/>
    <lineage>
        <taxon>Eukaryota</taxon>
        <taxon>Metazoa</taxon>
        <taxon>Ecdysozoa</taxon>
        <taxon>Arthropoda</taxon>
        <taxon>Hexapoda</taxon>
        <taxon>Insecta</taxon>
        <taxon>Pterygota</taxon>
        <taxon>Neoptera</taxon>
        <taxon>Paraneoptera</taxon>
        <taxon>Hemiptera</taxon>
        <taxon>Sternorrhyncha</taxon>
        <taxon>Psylloidea</taxon>
        <taxon>Psyllidae</taxon>
        <taxon>Psyllinae</taxon>
        <taxon>Cacopsylla</taxon>
    </lineage>
</organism>
<evidence type="ECO:0000313" key="1">
    <source>
        <dbReference type="EMBL" id="CAG6777321.1"/>
    </source>
</evidence>
<accession>A0A8D9B9E3</accession>
<dbReference type="AlphaFoldDB" id="A0A8D9B9E3"/>
<name>A0A8D9B9E3_9HEMI</name>